<evidence type="ECO:0000256" key="3">
    <source>
        <dbReference type="ARBA" id="ARBA00023002"/>
    </source>
</evidence>
<keyword evidence="3" id="KW-0560">Oxidoreductase</keyword>
<organism evidence="6 7">
    <name type="scientific">Planctopirus hydrillae</name>
    <dbReference type="NCBI Taxonomy" id="1841610"/>
    <lineage>
        <taxon>Bacteria</taxon>
        <taxon>Pseudomonadati</taxon>
        <taxon>Planctomycetota</taxon>
        <taxon>Planctomycetia</taxon>
        <taxon>Planctomycetales</taxon>
        <taxon>Planctomycetaceae</taxon>
        <taxon>Planctopirus</taxon>
    </lineage>
</organism>
<dbReference type="STRING" id="1841610.A6X21_05925"/>
<dbReference type="InterPro" id="IPR036188">
    <property type="entry name" value="FAD/NAD-bd_sf"/>
</dbReference>
<protein>
    <submittedName>
        <fullName evidence="6">Glucose-inhibited division protein A</fullName>
    </submittedName>
</protein>
<dbReference type="RefSeq" id="WP_068848397.1">
    <property type="nucleotide sequence ID" value="NZ_LYDR01000108.1"/>
</dbReference>
<evidence type="ECO:0000313" key="6">
    <source>
        <dbReference type="EMBL" id="ODA30565.1"/>
    </source>
</evidence>
<dbReference type="SUPFAM" id="SSF51905">
    <property type="entry name" value="FAD/NAD(P)-binding domain"/>
    <property type="match status" value="1"/>
</dbReference>
<dbReference type="OrthoDB" id="9777740at2"/>
<evidence type="ECO:0000313" key="7">
    <source>
        <dbReference type="Proteomes" id="UP000094828"/>
    </source>
</evidence>
<dbReference type="GO" id="GO:0051539">
    <property type="term" value="F:4 iron, 4 sulfur cluster binding"/>
    <property type="evidence" value="ECO:0007669"/>
    <property type="project" value="UniProtKB-KW"/>
</dbReference>
<evidence type="ECO:0000256" key="2">
    <source>
        <dbReference type="ARBA" id="ARBA00022723"/>
    </source>
</evidence>
<dbReference type="GO" id="GO:0046872">
    <property type="term" value="F:metal ion binding"/>
    <property type="evidence" value="ECO:0007669"/>
    <property type="project" value="UniProtKB-KW"/>
</dbReference>
<gene>
    <name evidence="6" type="ORF">A6X21_05925</name>
</gene>
<dbReference type="Pfam" id="PF12831">
    <property type="entry name" value="FAD_oxidored"/>
    <property type="match status" value="1"/>
</dbReference>
<name>A0A1C3EBF8_9PLAN</name>
<dbReference type="AlphaFoldDB" id="A0A1C3EBF8"/>
<evidence type="ECO:0000256" key="4">
    <source>
        <dbReference type="ARBA" id="ARBA00023004"/>
    </source>
</evidence>
<keyword evidence="4" id="KW-0408">Iron</keyword>
<dbReference type="Proteomes" id="UP000094828">
    <property type="component" value="Unassembled WGS sequence"/>
</dbReference>
<evidence type="ECO:0000256" key="1">
    <source>
        <dbReference type="ARBA" id="ARBA00022485"/>
    </source>
</evidence>
<evidence type="ECO:0000256" key="5">
    <source>
        <dbReference type="ARBA" id="ARBA00023014"/>
    </source>
</evidence>
<dbReference type="InterPro" id="IPR039650">
    <property type="entry name" value="HdrA-like"/>
</dbReference>
<proteinExistence type="predicted"/>
<keyword evidence="7" id="KW-1185">Reference proteome</keyword>
<dbReference type="PANTHER" id="PTHR43498:SF1">
    <property type="entry name" value="COB--COM HETERODISULFIDE REDUCTASE IRON-SULFUR SUBUNIT A"/>
    <property type="match status" value="1"/>
</dbReference>
<dbReference type="EMBL" id="LYDR01000108">
    <property type="protein sequence ID" value="ODA30565.1"/>
    <property type="molecule type" value="Genomic_DNA"/>
</dbReference>
<dbReference type="Gene3D" id="3.50.50.60">
    <property type="entry name" value="FAD/NAD(P)-binding domain"/>
    <property type="match status" value="1"/>
</dbReference>
<dbReference type="GO" id="GO:0016491">
    <property type="term" value="F:oxidoreductase activity"/>
    <property type="evidence" value="ECO:0007669"/>
    <property type="project" value="UniProtKB-KW"/>
</dbReference>
<keyword evidence="5" id="KW-0411">Iron-sulfur</keyword>
<keyword evidence="1" id="KW-0004">4Fe-4S</keyword>
<sequence>MKTIQTETLVCGGGCAGIAAALASARSGAQTLLIERAGFSGGIITTVGLPYFDGLIDKPSGRFVVKGIALELLQRLGVARDKANHIDDLRPDLITRYWGSVWIPNVEEFKILTDQLILDHRDRLSVLYHTVACDVEVRSQRVNAVIVANKDGLTRIEARQVIDCTGDGDIANWAGCPTISSTPLMPLTMHFRIGNVVPVEQTKPLAKQVLIDAHREGKLPQFYGPGLIFAFAKDEGYVHATRVPANATDAADFTRAEIQGRRDAWTIFNEWKSKVPGFENSYYIMSGPFIGVRDTRRIIGQHVLSLEDLQKTNRYDDAIATGCWFLDIHPPETSLDKPFTGSGFQPAPYDISYRTLIPQKISNLLVAGRCHSASTEASASSRVTATAMALGEAAGQAASLAIRAQTDVGLISGVKVREQLTTHNSGPFTEATSK</sequence>
<keyword evidence="2" id="KW-0479">Metal-binding</keyword>
<accession>A0A1C3EBF8</accession>
<reference evidence="6 7" key="1">
    <citation type="submission" date="2016-05" db="EMBL/GenBank/DDBJ databases">
        <title>Genomic and physiological characterization of Planctopirus sp. isolated from fresh water lake.</title>
        <authorList>
            <person name="Subhash Y."/>
            <person name="Ramana C."/>
        </authorList>
    </citation>
    <scope>NUCLEOTIDE SEQUENCE [LARGE SCALE GENOMIC DNA]</scope>
    <source>
        <strain evidence="6 7">JC280</strain>
    </source>
</reference>
<comment type="caution">
    <text evidence="6">The sequence shown here is derived from an EMBL/GenBank/DDBJ whole genome shotgun (WGS) entry which is preliminary data.</text>
</comment>
<dbReference type="PANTHER" id="PTHR43498">
    <property type="entry name" value="FERREDOXIN:COB-COM HETERODISULFIDE REDUCTASE SUBUNIT A"/>
    <property type="match status" value="1"/>
</dbReference>